<proteinExistence type="predicted"/>
<name>A0A0G3FC75_9VIRU</name>
<organism evidence="1">
    <name type="scientific">Citrus leprosis virus C</name>
    <dbReference type="NCBI Taxonomy" id="347219"/>
    <lineage>
        <taxon>Viruses</taxon>
        <taxon>Riboviria</taxon>
        <taxon>Orthornavirae</taxon>
        <taxon>Kitrinoviricota</taxon>
        <taxon>Alsuviricetes</taxon>
        <taxon>Martellivirales</taxon>
        <taxon>Kitaviridae</taxon>
        <taxon>Cilevirus</taxon>
        <taxon>Cilevirus leprosis</taxon>
    </lineage>
</organism>
<sequence>MALFQLFSFLNITLGLVSNIYNSTGYLSIDKACSGYNTGVFKGICLPSYHYVRVERHIFTKDDRYYLGYAKAFNHEYQLYSLHIGTYDLYGSDIMSCGAKGYALGLHNGELEMILNYCRQVDGQVHIGEVFQNCRFVKYNELMISGIDHSIPKALMEEFRPLGKIPYFGILPFRTECTEQCSKKEVHYYMDAYPYYNIAYWFPLCADKYIPLCYSDRTDPCPLGYEERRIKVHSYMEGFESGMKTVCKSGEYIFPAWYSGHSEIYDTIVKPYIINTAEYCEQFSRSDRSLVYSRFGIEGIIFSELRVITLDRVDYLTTEFCVNYSMHHYVKPLVFDKMKKSFICTSSGCSYKGFDVNYLHDACTPKLVVKRREALVSSFSFLDALGTKLGSIPYDFDGNFIQFIDVFSTNEFYMYSLNRKKIQTLTVTLVQSEEEWYMKLLHFIADDILRECLSTVFKVLFSAIGACLSFIVDVGGCCFRHFIFVCLDSVILLLLLLPTYTHLTFILGFTLNAYIQLVYFESCCFKAYRDIADTIDL</sequence>
<evidence type="ECO:0000313" key="1">
    <source>
        <dbReference type="EMBL" id="AKJ79136.1"/>
    </source>
</evidence>
<protein>
    <submittedName>
        <fullName evidence="1">p61</fullName>
    </submittedName>
</protein>
<reference evidence="1" key="1">
    <citation type="submission" date="2014-12" db="EMBL/GenBank/DDBJ databases">
        <title>Molecular variability of Citrus leprosis virus C: Identification and characterization of a novel divergent genotype isolated from the Sao Paulo state, Brazil.</title>
        <authorList>
            <person name="Ramos-Gonzalez P.L."/>
            <person name="Chavi-Jesus C."/>
            <person name="Claire-Breton M."/>
            <person name="Aparecida-Pereira J."/>
            <person name="Dias-Arena G."/>
            <person name="Nunes M.A."/>
            <person name="Kitajima E.W."/>
            <person name="Machado M.A."/>
            <person name="Freitas-Astua J."/>
        </authorList>
    </citation>
    <scope>NUCLEOTIDE SEQUENCE</scope>
    <source>
        <strain evidence="1">SJRP</strain>
    </source>
</reference>
<accession>A0A0G3FC75</accession>
<dbReference type="EMBL" id="KP336747">
    <property type="protein sequence ID" value="AKJ79136.1"/>
    <property type="molecule type" value="Genomic_RNA"/>
</dbReference>